<name>A0A0N4ZS75_PARTI</name>
<evidence type="ECO:0000256" key="2">
    <source>
        <dbReference type="SAM" id="MobiDB-lite"/>
    </source>
</evidence>
<proteinExistence type="predicted"/>
<evidence type="ECO:0000313" key="4">
    <source>
        <dbReference type="WBParaSite" id="PTRK_0001135600.1"/>
    </source>
</evidence>
<dbReference type="Proteomes" id="UP000038045">
    <property type="component" value="Unplaced"/>
</dbReference>
<sequence length="815" mass="94859">MQNISDLRARPINEKANLPKNTTMISTSADLLKQHQEAAKARLLEQQAKLKAQMDAKRTNDPQTIEALKAQQIEMIKKIVPRQQSFEQSKNNAERERDEIERRKMVEQEKKQNEMRKQRDLALKNAQELHRRQQEELAKKAATEAVKKQQQADIKKNTQVAAPFREQQQQQFNQQNVTLNQKATENKNYKEITAPLKKQQQLNQPNVKLNSRESENKVNKEPPIPLKKPQQIVQQNTDMKQKQSDNKIIKEPSVPLNKSQQVIQKNTILNQKKPDNTITKESPTSLNKLQRNDNLSSKLTENKNNKEVPVPLKKPQQVIQQNVNLKQKQNEINLNKEAGDKIKQEQINKEKDIQKQIQENIKKQHEIRMAQELKRQQELKLKEEIEAKKKIELEKAKKEAELRAKNEMLRQMELKKKEEEEKKQMELKKLRELERQRQWKQHQEVLKKEHQMAQLIDSSKKHEKLDKPMVVVPIPSSNTSKNDKTKIIEQPFKTTVTQQTIRPKSLDQTEQTKNNIKQPNHPSISVSNNLQTQGNASIIKKQINVEKNTEGTDVNKSTAPDNSLRSTIKSYPFSQSFYKMPPIQLPHGDENAHHAVKEDESWLSQHRVIPQYEVPVPKKMEIPEFQGSAVIKPTVIPPQVVESTKVKWNEFPEDPQYDIEHGQRVKTQEWVPVNDEEKLIPRTSYKPSKIGRTWPPPEAEKEFTQEGVLKVKTSEDTAWIQNQSELSENYPVWQQKTNNGSIKSKVWPPPEQDNLKSGYSGPNQMPAVQWPPPEFEEHEHEIVEVLQTHLPVNKHQRQWPPEPPKMVPAGTIQDN</sequence>
<feature type="compositionally biased region" description="Basic and acidic residues" evidence="2">
    <location>
        <begin position="92"/>
        <end position="116"/>
    </location>
</feature>
<feature type="region of interest" description="Disordered" evidence="2">
    <location>
        <begin position="740"/>
        <end position="771"/>
    </location>
</feature>
<feature type="compositionally biased region" description="Basic and acidic residues" evidence="2">
    <location>
        <begin position="210"/>
        <end position="220"/>
    </location>
</feature>
<feature type="compositionally biased region" description="Polar residues" evidence="2">
    <location>
        <begin position="256"/>
        <end position="299"/>
    </location>
</feature>
<feature type="region of interest" description="Disordered" evidence="2">
    <location>
        <begin position="193"/>
        <end position="310"/>
    </location>
</feature>
<keyword evidence="1" id="KW-0175">Coiled coil</keyword>
<dbReference type="WBParaSite" id="PTRK_0001135600.1">
    <property type="protein sequence ID" value="PTRK_0001135600.1"/>
    <property type="gene ID" value="PTRK_0001135600"/>
</dbReference>
<accession>A0A0N4ZS75</accession>
<feature type="region of interest" description="Disordered" evidence="2">
    <location>
        <begin position="1"/>
        <end position="21"/>
    </location>
</feature>
<keyword evidence="3" id="KW-1185">Reference proteome</keyword>
<feature type="region of interest" description="Disordered" evidence="2">
    <location>
        <begin position="83"/>
        <end position="116"/>
    </location>
</feature>
<feature type="compositionally biased region" description="Polar residues" evidence="2">
    <location>
        <begin position="198"/>
        <end position="209"/>
    </location>
</feature>
<feature type="coiled-coil region" evidence="1">
    <location>
        <begin position="362"/>
        <end position="437"/>
    </location>
</feature>
<dbReference type="AlphaFoldDB" id="A0A0N4ZS75"/>
<feature type="compositionally biased region" description="Basic and acidic residues" evidence="2">
    <location>
        <begin position="239"/>
        <end position="250"/>
    </location>
</feature>
<organism evidence="3 4">
    <name type="scientific">Parastrongyloides trichosuri</name>
    <name type="common">Possum-specific nematode worm</name>
    <dbReference type="NCBI Taxonomy" id="131310"/>
    <lineage>
        <taxon>Eukaryota</taxon>
        <taxon>Metazoa</taxon>
        <taxon>Ecdysozoa</taxon>
        <taxon>Nematoda</taxon>
        <taxon>Chromadorea</taxon>
        <taxon>Rhabditida</taxon>
        <taxon>Tylenchina</taxon>
        <taxon>Panagrolaimomorpha</taxon>
        <taxon>Strongyloidoidea</taxon>
        <taxon>Strongyloididae</taxon>
        <taxon>Parastrongyloides</taxon>
    </lineage>
</organism>
<reference evidence="4" key="1">
    <citation type="submission" date="2017-02" db="UniProtKB">
        <authorList>
            <consortium name="WormBaseParasite"/>
        </authorList>
    </citation>
    <scope>IDENTIFICATION</scope>
</reference>
<dbReference type="STRING" id="131310.A0A0N4ZS75"/>
<protein>
    <submittedName>
        <fullName evidence="4">Uncharacterized protein</fullName>
    </submittedName>
</protein>
<feature type="region of interest" description="Disordered" evidence="2">
    <location>
        <begin position="495"/>
        <end position="526"/>
    </location>
</feature>
<evidence type="ECO:0000313" key="3">
    <source>
        <dbReference type="Proteomes" id="UP000038045"/>
    </source>
</evidence>
<evidence type="ECO:0000256" key="1">
    <source>
        <dbReference type="SAM" id="Coils"/>
    </source>
</evidence>
<feature type="region of interest" description="Disordered" evidence="2">
    <location>
        <begin position="794"/>
        <end position="815"/>
    </location>
</feature>